<organism evidence="2 3">
    <name type="scientific">Halorubellus litoreus</name>
    <dbReference type="NCBI Taxonomy" id="755308"/>
    <lineage>
        <taxon>Archaea</taxon>
        <taxon>Methanobacteriati</taxon>
        <taxon>Methanobacteriota</taxon>
        <taxon>Stenosarchaea group</taxon>
        <taxon>Halobacteria</taxon>
        <taxon>Halobacteriales</taxon>
        <taxon>Halorubellaceae</taxon>
        <taxon>Halorubellus</taxon>
    </lineage>
</organism>
<dbReference type="AlphaFoldDB" id="A0ABD5VI76"/>
<dbReference type="EMBL" id="JBHSXN010000005">
    <property type="protein sequence ID" value="MFC6955237.1"/>
    <property type="molecule type" value="Genomic_DNA"/>
</dbReference>
<accession>A0ABD5VI76</accession>
<feature type="transmembrane region" description="Helical" evidence="1">
    <location>
        <begin position="90"/>
        <end position="109"/>
    </location>
</feature>
<comment type="caution">
    <text evidence="2">The sequence shown here is derived from an EMBL/GenBank/DDBJ whole genome shotgun (WGS) entry which is preliminary data.</text>
</comment>
<evidence type="ECO:0000313" key="3">
    <source>
        <dbReference type="Proteomes" id="UP001596395"/>
    </source>
</evidence>
<keyword evidence="1" id="KW-0812">Transmembrane</keyword>
<dbReference type="Proteomes" id="UP001596395">
    <property type="component" value="Unassembled WGS sequence"/>
</dbReference>
<keyword evidence="1" id="KW-0472">Membrane</keyword>
<keyword evidence="3" id="KW-1185">Reference proteome</keyword>
<reference evidence="2 3" key="1">
    <citation type="journal article" date="2019" name="Int. J. Syst. Evol. Microbiol.">
        <title>The Global Catalogue of Microorganisms (GCM) 10K type strain sequencing project: providing services to taxonomists for standard genome sequencing and annotation.</title>
        <authorList>
            <consortium name="The Broad Institute Genomics Platform"/>
            <consortium name="The Broad Institute Genome Sequencing Center for Infectious Disease"/>
            <person name="Wu L."/>
            <person name="Ma J."/>
        </authorList>
    </citation>
    <scope>NUCLEOTIDE SEQUENCE [LARGE SCALE GENOMIC DNA]</scope>
    <source>
        <strain evidence="2 3">GX26</strain>
    </source>
</reference>
<evidence type="ECO:0000256" key="1">
    <source>
        <dbReference type="SAM" id="Phobius"/>
    </source>
</evidence>
<evidence type="ECO:0000313" key="2">
    <source>
        <dbReference type="EMBL" id="MFC6955237.1"/>
    </source>
</evidence>
<keyword evidence="1" id="KW-1133">Transmembrane helix</keyword>
<gene>
    <name evidence="2" type="ORF">ACFQGB_20435</name>
</gene>
<feature type="transmembrane region" description="Helical" evidence="1">
    <location>
        <begin position="47"/>
        <end position="69"/>
    </location>
</feature>
<dbReference type="RefSeq" id="WP_336352169.1">
    <property type="nucleotide sequence ID" value="NZ_JAZAQL010000005.1"/>
</dbReference>
<name>A0ABD5VI76_9EURY</name>
<proteinExistence type="predicted"/>
<feature type="transmembrane region" description="Helical" evidence="1">
    <location>
        <begin position="115"/>
        <end position="137"/>
    </location>
</feature>
<sequence>MFDLTHDAYALDPWRTLAVFAATLLALVGVVRVAALAANAAGVDATVTLYLGVALLVIVPAMTVLRLWSDARFDHAAYRDARTTRGVVRDHALGVAVALLGFAAFALLLSDFPDVLVGLFAVVEGTLLGVTATMGVAREYYDDDAHPRYFALLDRLA</sequence>
<protein>
    <submittedName>
        <fullName evidence="2">Uncharacterized protein</fullName>
    </submittedName>
</protein>